<dbReference type="EMBL" id="JBBXMP010000010">
    <property type="protein sequence ID" value="KAL0069808.1"/>
    <property type="molecule type" value="Genomic_DNA"/>
</dbReference>
<protein>
    <submittedName>
        <fullName evidence="2">Superkiller protein 3</fullName>
    </submittedName>
</protein>
<keyword evidence="3" id="KW-1185">Reference proteome</keyword>
<accession>A0ABR3A7Z3</accession>
<feature type="region of interest" description="Disordered" evidence="1">
    <location>
        <begin position="325"/>
        <end position="364"/>
    </location>
</feature>
<name>A0ABR3A7Z3_9AGAR</name>
<gene>
    <name evidence="2" type="primary">SKI3_1</name>
    <name evidence="2" type="ORF">AAF712_003078</name>
</gene>
<sequence length="451" mass="49929">MTAEEKHAEPEMNEHQKQLVDSSFEEGQYTSGIRALDQLRSPNYRPAEHHIRQLIYIALYPPNANRVPQPPGSPTKMDKRRIKVQTLSISPEASSSAQNLLFSFAQTNSLESILNALPAFSRSRDVVDSDSDSALANEALCIVRCKSCWDMLVKDFIKVGVNLVDGRSKGYQTSDSEEDGVESVVADHAWPILKWLLFLFERDEAQTEAKGLPRYSPFFLEQIPKPRGERNPRWEADAPLDIVFSCLCASESQQLLGARLLTLLINISCTSYFDFQAFLTAVYKRVSAQSDMMNPFLTLLSRLPSIQPVLRFKVAFLHKCIGPPATATTSSRPKPQARALPKRRGGASNPAPSEDASAQPVANKPAMPSFADISKALESSTKNHSAKNAAKFELLVSYGTLQSQTSESERDPDWMKSGNGGGWESLLSSVFHSGEDAGNYRTTLSVLRATW</sequence>
<evidence type="ECO:0000313" key="3">
    <source>
        <dbReference type="Proteomes" id="UP001437256"/>
    </source>
</evidence>
<dbReference type="Proteomes" id="UP001437256">
    <property type="component" value="Unassembled WGS sequence"/>
</dbReference>
<organism evidence="2 3">
    <name type="scientific">Marasmius tenuissimus</name>
    <dbReference type="NCBI Taxonomy" id="585030"/>
    <lineage>
        <taxon>Eukaryota</taxon>
        <taxon>Fungi</taxon>
        <taxon>Dikarya</taxon>
        <taxon>Basidiomycota</taxon>
        <taxon>Agaricomycotina</taxon>
        <taxon>Agaricomycetes</taxon>
        <taxon>Agaricomycetidae</taxon>
        <taxon>Agaricales</taxon>
        <taxon>Marasmiineae</taxon>
        <taxon>Marasmiaceae</taxon>
        <taxon>Marasmius</taxon>
    </lineage>
</organism>
<comment type="caution">
    <text evidence="2">The sequence shown here is derived from an EMBL/GenBank/DDBJ whole genome shotgun (WGS) entry which is preliminary data.</text>
</comment>
<reference evidence="2 3" key="1">
    <citation type="submission" date="2024-05" db="EMBL/GenBank/DDBJ databases">
        <title>A draft genome resource for the thread blight pathogen Marasmius tenuissimus strain MS-2.</title>
        <authorList>
            <person name="Yulfo-Soto G.E."/>
            <person name="Baruah I.K."/>
            <person name="Amoako-Attah I."/>
            <person name="Bukari Y."/>
            <person name="Meinhardt L.W."/>
            <person name="Bailey B.A."/>
            <person name="Cohen S.P."/>
        </authorList>
    </citation>
    <scope>NUCLEOTIDE SEQUENCE [LARGE SCALE GENOMIC DNA]</scope>
    <source>
        <strain evidence="2 3">MS-2</strain>
    </source>
</reference>
<evidence type="ECO:0000313" key="2">
    <source>
        <dbReference type="EMBL" id="KAL0069808.1"/>
    </source>
</evidence>
<evidence type="ECO:0000256" key="1">
    <source>
        <dbReference type="SAM" id="MobiDB-lite"/>
    </source>
</evidence>
<proteinExistence type="predicted"/>